<gene>
    <name evidence="1" type="ORF">FAEPRAM212_03453</name>
</gene>
<dbReference type="Proteomes" id="UP000005945">
    <property type="component" value="Unassembled WGS sequence"/>
</dbReference>
<accession>A8SHS2</accession>
<comment type="caution">
    <text evidence="1">The sequence shown here is derived from an EMBL/GenBank/DDBJ whole genome shotgun (WGS) entry which is preliminary data.</text>
</comment>
<reference evidence="1 2" key="1">
    <citation type="submission" date="2007-09" db="EMBL/GenBank/DDBJ databases">
        <title>Draft genome sequence of Faecalibacterium prausnitzii M21/2.</title>
        <authorList>
            <person name="Sudarsanam P."/>
            <person name="Ley R."/>
            <person name="Guruge J."/>
            <person name="Turnbaugh P.J."/>
            <person name="Mahowald M."/>
            <person name="Liep D."/>
            <person name="Gordon J."/>
        </authorList>
    </citation>
    <scope>NUCLEOTIDE SEQUENCE [LARGE SCALE GENOMIC DNA]</scope>
    <source>
        <strain evidence="1 2">M21/2</strain>
    </source>
</reference>
<evidence type="ECO:0000313" key="1">
    <source>
        <dbReference type="EMBL" id="EDP20656.1"/>
    </source>
</evidence>
<proteinExistence type="predicted"/>
<dbReference type="HOGENOM" id="CLU_3270347_0_0_9"/>
<reference evidence="1 2" key="2">
    <citation type="submission" date="2007-09" db="EMBL/GenBank/DDBJ databases">
        <authorList>
            <person name="Fulton L."/>
            <person name="Clifton S."/>
            <person name="Fulton B."/>
            <person name="Xu J."/>
            <person name="Minx P."/>
            <person name="Pepin K.H."/>
            <person name="Johnson M."/>
            <person name="Thiruvilangam P."/>
            <person name="Bhonagiri V."/>
            <person name="Nash W.E."/>
            <person name="Mardis E.R."/>
            <person name="Wilson R.K."/>
        </authorList>
    </citation>
    <scope>NUCLEOTIDE SEQUENCE [LARGE SCALE GENOMIC DNA]</scope>
    <source>
        <strain evidence="1 2">M21/2</strain>
    </source>
</reference>
<evidence type="ECO:0000313" key="2">
    <source>
        <dbReference type="Proteomes" id="UP000005945"/>
    </source>
</evidence>
<dbReference type="EMBL" id="ABED02000029">
    <property type="protein sequence ID" value="EDP20656.1"/>
    <property type="molecule type" value="Genomic_DNA"/>
</dbReference>
<sequence length="41" mass="4715">MRGLFNSNLYHCDRDGVYFYIDTVSGQLADAIGKKKDRFSL</sequence>
<organism evidence="1 2">
    <name type="scientific">Faecalibacterium prausnitzii M21/2</name>
    <dbReference type="NCBI Taxonomy" id="411485"/>
    <lineage>
        <taxon>Bacteria</taxon>
        <taxon>Bacillati</taxon>
        <taxon>Bacillota</taxon>
        <taxon>Clostridia</taxon>
        <taxon>Eubacteriales</taxon>
        <taxon>Oscillospiraceae</taxon>
        <taxon>Faecalibacterium</taxon>
    </lineage>
</organism>
<protein>
    <submittedName>
        <fullName evidence="1">Uncharacterized protein</fullName>
    </submittedName>
</protein>
<name>A8SHS2_9FIRM</name>
<dbReference type="AlphaFoldDB" id="A8SHS2"/>